<evidence type="ECO:0000313" key="2">
    <source>
        <dbReference type="Proteomes" id="UP000789920"/>
    </source>
</evidence>
<dbReference type="EMBL" id="CAJVQC010044648">
    <property type="protein sequence ID" value="CAG8779962.1"/>
    <property type="molecule type" value="Genomic_DNA"/>
</dbReference>
<feature type="non-terminal residue" evidence="1">
    <location>
        <position position="149"/>
    </location>
</feature>
<gene>
    <name evidence="1" type="ORF">RPERSI_LOCUS17435</name>
</gene>
<proteinExistence type="predicted"/>
<keyword evidence="2" id="KW-1185">Reference proteome</keyword>
<protein>
    <submittedName>
        <fullName evidence="1">12750_t:CDS:1</fullName>
    </submittedName>
</protein>
<name>A0ACA9R6Z6_9GLOM</name>
<organism evidence="1 2">
    <name type="scientific">Racocetra persica</name>
    <dbReference type="NCBI Taxonomy" id="160502"/>
    <lineage>
        <taxon>Eukaryota</taxon>
        <taxon>Fungi</taxon>
        <taxon>Fungi incertae sedis</taxon>
        <taxon>Mucoromycota</taxon>
        <taxon>Glomeromycotina</taxon>
        <taxon>Glomeromycetes</taxon>
        <taxon>Diversisporales</taxon>
        <taxon>Gigasporaceae</taxon>
        <taxon>Racocetra</taxon>
    </lineage>
</organism>
<dbReference type="Proteomes" id="UP000789920">
    <property type="component" value="Unassembled WGS sequence"/>
</dbReference>
<reference evidence="1" key="1">
    <citation type="submission" date="2021-06" db="EMBL/GenBank/DDBJ databases">
        <authorList>
            <person name="Kallberg Y."/>
            <person name="Tangrot J."/>
            <person name="Rosling A."/>
        </authorList>
    </citation>
    <scope>NUCLEOTIDE SEQUENCE</scope>
    <source>
        <strain evidence="1">MA461A</strain>
    </source>
</reference>
<accession>A0ACA9R6Z6</accession>
<comment type="caution">
    <text evidence="1">The sequence shown here is derived from an EMBL/GenBank/DDBJ whole genome shotgun (WGS) entry which is preliminary data.</text>
</comment>
<sequence>GLETCWFTKLWEAISEQYCYISQSFVKEFVKNCTTCATQRNFPNPVAGKPIISSAFLNRVQVDLIRMTSISDGNYHYICHMCKHFTRYSWARALTSKQPIEVAVFLFDIFVCFGAPIILQSDNGHEFTAEIIKELLTIWPNVHIINGRP</sequence>
<feature type="non-terminal residue" evidence="1">
    <location>
        <position position="1"/>
    </location>
</feature>
<evidence type="ECO:0000313" key="1">
    <source>
        <dbReference type="EMBL" id="CAG8779962.1"/>
    </source>
</evidence>